<comment type="caution">
    <text evidence="1">The sequence shown here is derived from an EMBL/GenBank/DDBJ whole genome shotgun (WGS) entry which is preliminary data.</text>
</comment>
<proteinExistence type="predicted"/>
<sequence length="62" mass="6694">MEDHAQGDRAAQGFHCGKGEKVLQYESLFFLRHHGLSPGHWTSSAAPSAVAIRRCTVPGASM</sequence>
<dbReference type="Proteomes" id="UP000256780">
    <property type="component" value="Chromosome CBM2587_a"/>
</dbReference>
<name>A0A976A048_9BURK</name>
<protein>
    <submittedName>
        <fullName evidence="1">Uncharacterized protein</fullName>
    </submittedName>
</protein>
<gene>
    <name evidence="1" type="ORF">CBM2587_A170084</name>
</gene>
<dbReference type="EMBL" id="OFSQ01000009">
    <property type="protein sequence ID" value="SOY48018.1"/>
    <property type="molecule type" value="Genomic_DNA"/>
</dbReference>
<dbReference type="AlphaFoldDB" id="A0A976A048"/>
<evidence type="ECO:0000313" key="1">
    <source>
        <dbReference type="EMBL" id="SOY48018.1"/>
    </source>
</evidence>
<evidence type="ECO:0000313" key="2">
    <source>
        <dbReference type="Proteomes" id="UP000256780"/>
    </source>
</evidence>
<organism evidence="1 2">
    <name type="scientific">Cupriavidus taiwanensis</name>
    <dbReference type="NCBI Taxonomy" id="164546"/>
    <lineage>
        <taxon>Bacteria</taxon>
        <taxon>Pseudomonadati</taxon>
        <taxon>Pseudomonadota</taxon>
        <taxon>Betaproteobacteria</taxon>
        <taxon>Burkholderiales</taxon>
        <taxon>Burkholderiaceae</taxon>
        <taxon>Cupriavidus</taxon>
    </lineage>
</organism>
<accession>A0A976A048</accession>
<reference evidence="1 2" key="1">
    <citation type="submission" date="2018-01" db="EMBL/GenBank/DDBJ databases">
        <authorList>
            <person name="Clerissi C."/>
        </authorList>
    </citation>
    <scope>NUCLEOTIDE SEQUENCE [LARGE SCALE GENOMIC DNA]</scope>
    <source>
        <strain evidence="1">Cupriavidus sp. LMG 19464</strain>
    </source>
</reference>